<gene>
    <name evidence="1" type="ORF">F4821DRAFT_245733</name>
</gene>
<dbReference type="EMBL" id="MU394359">
    <property type="protein sequence ID" value="KAI6083033.1"/>
    <property type="molecule type" value="Genomic_DNA"/>
</dbReference>
<name>A0ACC0CRU3_9PEZI</name>
<evidence type="ECO:0000313" key="1">
    <source>
        <dbReference type="EMBL" id="KAI6083033.1"/>
    </source>
</evidence>
<protein>
    <submittedName>
        <fullName evidence="1">Uncharacterized protein</fullName>
    </submittedName>
</protein>
<reference evidence="1 2" key="1">
    <citation type="journal article" date="2022" name="New Phytol.">
        <title>Ecological generalism drives hyperdiversity of secondary metabolite gene clusters in xylarialean endophytes.</title>
        <authorList>
            <person name="Franco M.E.E."/>
            <person name="Wisecaver J.H."/>
            <person name="Arnold A.E."/>
            <person name="Ju Y.M."/>
            <person name="Slot J.C."/>
            <person name="Ahrendt S."/>
            <person name="Moore L.P."/>
            <person name="Eastman K.E."/>
            <person name="Scott K."/>
            <person name="Konkel Z."/>
            <person name="Mondo S.J."/>
            <person name="Kuo A."/>
            <person name="Hayes R.D."/>
            <person name="Haridas S."/>
            <person name="Andreopoulos B."/>
            <person name="Riley R."/>
            <person name="LaButti K."/>
            <person name="Pangilinan J."/>
            <person name="Lipzen A."/>
            <person name="Amirebrahimi M."/>
            <person name="Yan J."/>
            <person name="Adam C."/>
            <person name="Keymanesh K."/>
            <person name="Ng V."/>
            <person name="Louie K."/>
            <person name="Northen T."/>
            <person name="Drula E."/>
            <person name="Henrissat B."/>
            <person name="Hsieh H.M."/>
            <person name="Youens-Clark K."/>
            <person name="Lutzoni F."/>
            <person name="Miadlikowska J."/>
            <person name="Eastwood D.C."/>
            <person name="Hamelin R.C."/>
            <person name="Grigoriev I.V."/>
            <person name="U'Ren J.M."/>
        </authorList>
    </citation>
    <scope>NUCLEOTIDE SEQUENCE [LARGE SCALE GENOMIC DNA]</scope>
    <source>
        <strain evidence="1 2">ER1909</strain>
    </source>
</reference>
<organism evidence="1 2">
    <name type="scientific">Hypoxylon rubiginosum</name>
    <dbReference type="NCBI Taxonomy" id="110542"/>
    <lineage>
        <taxon>Eukaryota</taxon>
        <taxon>Fungi</taxon>
        <taxon>Dikarya</taxon>
        <taxon>Ascomycota</taxon>
        <taxon>Pezizomycotina</taxon>
        <taxon>Sordariomycetes</taxon>
        <taxon>Xylariomycetidae</taxon>
        <taxon>Xylariales</taxon>
        <taxon>Hypoxylaceae</taxon>
        <taxon>Hypoxylon</taxon>
    </lineage>
</organism>
<accession>A0ACC0CRU3</accession>
<sequence length="383" mass="42551">MATSNGVNGTKSPVLRVGIIGCGEISQVAHIPNINFLSHLFQTTYLCDISAQALVHCSKKVLGGIPKTTTHPEELCSSEEVDVVLIANADAYHVEHALLALKHDKWCLVEKPLSVCFRDLDKLVEAEKSSKGNVFVGTMRRFATAFTDAVQEVGGMDRITHARVRDIIGPNSVFVDQSGTFPQKFNDFTEADAEDRARREDEINQQVLGTEYGVPITPESKRMLRVLGGLGTHDLSAMREILGMPQRVAGAMLTFPGIFSVLFDYGTFPCTYESGLNNVPEFDAHIEVYSPDKIVRVEFDSPYVKGLPTVMIVKEKVGDAGFQERKVRKTYEDAYTLEMKELYRCVVEDLEPKTSAVDARNDIELFRMILQAGVERYSKSSKS</sequence>
<keyword evidence="2" id="KW-1185">Reference proteome</keyword>
<proteinExistence type="predicted"/>
<dbReference type="Proteomes" id="UP001497680">
    <property type="component" value="Unassembled WGS sequence"/>
</dbReference>
<comment type="caution">
    <text evidence="1">The sequence shown here is derived from an EMBL/GenBank/DDBJ whole genome shotgun (WGS) entry which is preliminary data.</text>
</comment>
<evidence type="ECO:0000313" key="2">
    <source>
        <dbReference type="Proteomes" id="UP001497680"/>
    </source>
</evidence>